<dbReference type="Proteomes" id="UP000515908">
    <property type="component" value="Chromosome 13"/>
</dbReference>
<proteinExistence type="predicted"/>
<accession>A0A7G2CK15</accession>
<reference evidence="1 2" key="1">
    <citation type="submission" date="2020-08" db="EMBL/GenBank/DDBJ databases">
        <authorList>
            <person name="Newling K."/>
            <person name="Davey J."/>
            <person name="Forrester S."/>
        </authorList>
    </citation>
    <scope>NUCLEOTIDE SEQUENCE [LARGE SCALE GENOMIC DNA]</scope>
    <source>
        <strain evidence="2">Crithidia deanei Carvalho (ATCC PRA-265)</strain>
    </source>
</reference>
<organism evidence="1 2">
    <name type="scientific">Angomonas deanei</name>
    <dbReference type="NCBI Taxonomy" id="59799"/>
    <lineage>
        <taxon>Eukaryota</taxon>
        <taxon>Discoba</taxon>
        <taxon>Euglenozoa</taxon>
        <taxon>Kinetoplastea</taxon>
        <taxon>Metakinetoplastina</taxon>
        <taxon>Trypanosomatida</taxon>
        <taxon>Trypanosomatidae</taxon>
        <taxon>Strigomonadinae</taxon>
        <taxon>Angomonas</taxon>
    </lineage>
</organism>
<evidence type="ECO:0000313" key="1">
    <source>
        <dbReference type="EMBL" id="CAD2219407.1"/>
    </source>
</evidence>
<gene>
    <name evidence="1" type="ORF">ADEAN_000691200</name>
</gene>
<dbReference type="VEuPathDB" id="TriTrypDB:ADEAN_000691200"/>
<sequence length="184" mass="20194">MLEHESVSGILFASHHISEGSYLNSYMDVLKQFLGGKNQQAFVLVNGRGAPYADLIARSGEILFLIQCKTSVKRLRVDVEAELKKMGFDCEKQSERKRDPSSKRKADLAESLVKGSALTNSLMEALGCKIAVPIFMCSEPSTADEKKKLKTSVEDFHVESFGWKGPGALLFVGGSTERSMTISV</sequence>
<protein>
    <submittedName>
        <fullName evidence="1">Uncharacterized protein</fullName>
    </submittedName>
</protein>
<evidence type="ECO:0000313" key="2">
    <source>
        <dbReference type="Proteomes" id="UP000515908"/>
    </source>
</evidence>
<name>A0A7G2CK15_9TRYP</name>
<dbReference type="EMBL" id="LR877157">
    <property type="protein sequence ID" value="CAD2219407.1"/>
    <property type="molecule type" value="Genomic_DNA"/>
</dbReference>
<keyword evidence="2" id="KW-1185">Reference proteome</keyword>
<dbReference type="AlphaFoldDB" id="A0A7G2CK15"/>